<keyword evidence="3" id="KW-1185">Reference proteome</keyword>
<reference evidence="3" key="1">
    <citation type="submission" date="2016-03" db="EMBL/GenBank/DDBJ databases">
        <authorList>
            <person name="Guldener U."/>
        </authorList>
    </citation>
    <scope>NUCLEOTIDE SEQUENCE [LARGE SCALE GENOMIC DNA]</scope>
    <source>
        <strain evidence="3">04CH-RAC-A.6.1</strain>
    </source>
</reference>
<keyword evidence="1" id="KW-0472">Membrane</keyword>
<name>A0A1E1LIK8_9HELO</name>
<evidence type="ECO:0000256" key="1">
    <source>
        <dbReference type="SAM" id="Phobius"/>
    </source>
</evidence>
<proteinExistence type="predicted"/>
<organism evidence="2 3">
    <name type="scientific">Rhynchosporium agropyri</name>
    <dbReference type="NCBI Taxonomy" id="914238"/>
    <lineage>
        <taxon>Eukaryota</taxon>
        <taxon>Fungi</taxon>
        <taxon>Dikarya</taxon>
        <taxon>Ascomycota</taxon>
        <taxon>Pezizomycotina</taxon>
        <taxon>Leotiomycetes</taxon>
        <taxon>Helotiales</taxon>
        <taxon>Ploettnerulaceae</taxon>
        <taxon>Rhynchosporium</taxon>
    </lineage>
</organism>
<sequence length="89" mass="9974">MSSSYIHLLLIIVILPNSLLLGGTSRKAFSYSDLVVSKSVVFAWTWHLLNPIIINTKVEARESYLRSISIKKLLALIKSKILSISILSF</sequence>
<keyword evidence="1" id="KW-1133">Transmembrane helix</keyword>
<dbReference type="AlphaFoldDB" id="A0A1E1LIK8"/>
<dbReference type="Proteomes" id="UP000178912">
    <property type="component" value="Unassembled WGS sequence"/>
</dbReference>
<dbReference type="EMBL" id="FJUX01000127">
    <property type="protein sequence ID" value="CZT10350.1"/>
    <property type="molecule type" value="Genomic_DNA"/>
</dbReference>
<feature type="transmembrane region" description="Helical" evidence="1">
    <location>
        <begin position="6"/>
        <end position="24"/>
    </location>
</feature>
<evidence type="ECO:0000313" key="3">
    <source>
        <dbReference type="Proteomes" id="UP000178912"/>
    </source>
</evidence>
<keyword evidence="1" id="KW-0812">Transmembrane</keyword>
<protein>
    <submittedName>
        <fullName evidence="2">Uncharacterized protein</fullName>
    </submittedName>
</protein>
<evidence type="ECO:0000313" key="2">
    <source>
        <dbReference type="EMBL" id="CZT10350.1"/>
    </source>
</evidence>
<accession>A0A1E1LIK8</accession>
<gene>
    <name evidence="2" type="ORF">RAG0_14843</name>
</gene>